<name>A0A0A9HA82_ARUDO</name>
<proteinExistence type="predicted"/>
<reference evidence="1" key="2">
    <citation type="journal article" date="2015" name="Data Brief">
        <title>Shoot transcriptome of the giant reed, Arundo donax.</title>
        <authorList>
            <person name="Barrero R.A."/>
            <person name="Guerrero F.D."/>
            <person name="Moolhuijzen P."/>
            <person name="Goolsby J.A."/>
            <person name="Tidwell J."/>
            <person name="Bellgard S.E."/>
            <person name="Bellgard M.I."/>
        </authorList>
    </citation>
    <scope>NUCLEOTIDE SEQUENCE</scope>
    <source>
        <tissue evidence="1">Shoot tissue taken approximately 20 cm above the soil surface</tissue>
    </source>
</reference>
<protein>
    <submittedName>
        <fullName evidence="1">Uncharacterized protein</fullName>
    </submittedName>
</protein>
<dbReference type="EMBL" id="GBRH01165177">
    <property type="protein sequence ID" value="JAE32719.1"/>
    <property type="molecule type" value="Transcribed_RNA"/>
</dbReference>
<organism evidence="1">
    <name type="scientific">Arundo donax</name>
    <name type="common">Giant reed</name>
    <name type="synonym">Donax arundinaceus</name>
    <dbReference type="NCBI Taxonomy" id="35708"/>
    <lineage>
        <taxon>Eukaryota</taxon>
        <taxon>Viridiplantae</taxon>
        <taxon>Streptophyta</taxon>
        <taxon>Embryophyta</taxon>
        <taxon>Tracheophyta</taxon>
        <taxon>Spermatophyta</taxon>
        <taxon>Magnoliopsida</taxon>
        <taxon>Liliopsida</taxon>
        <taxon>Poales</taxon>
        <taxon>Poaceae</taxon>
        <taxon>PACMAD clade</taxon>
        <taxon>Arundinoideae</taxon>
        <taxon>Arundineae</taxon>
        <taxon>Arundo</taxon>
    </lineage>
</organism>
<reference evidence="1" key="1">
    <citation type="submission" date="2014-09" db="EMBL/GenBank/DDBJ databases">
        <authorList>
            <person name="Magalhaes I.L.F."/>
            <person name="Oliveira U."/>
            <person name="Santos F.R."/>
            <person name="Vidigal T.H.D.A."/>
            <person name="Brescovit A.D."/>
            <person name="Santos A.J."/>
        </authorList>
    </citation>
    <scope>NUCLEOTIDE SEQUENCE</scope>
    <source>
        <tissue evidence="1">Shoot tissue taken approximately 20 cm above the soil surface</tissue>
    </source>
</reference>
<dbReference type="AlphaFoldDB" id="A0A0A9HA82"/>
<sequence>MCSVLCTFDLKIKLSKAKLLFSCLVANVKGEKLISYAFVFKYSKYLCSYERFAGPAIKLWRCCSGRV</sequence>
<evidence type="ECO:0000313" key="1">
    <source>
        <dbReference type="EMBL" id="JAE32719.1"/>
    </source>
</evidence>
<accession>A0A0A9HA82</accession>